<dbReference type="Gene3D" id="3.90.180.10">
    <property type="entry name" value="Medium-chain alcohol dehydrogenases, catalytic domain"/>
    <property type="match status" value="1"/>
</dbReference>
<keyword evidence="2" id="KW-0479">Metal-binding</keyword>
<accession>A0A2P4XV34</accession>
<proteinExistence type="predicted"/>
<protein>
    <submittedName>
        <fullName evidence="7">Alcohol dehydrogenase</fullName>
    </submittedName>
</protein>
<gene>
    <name evidence="7" type="ORF">PHPALM_14293</name>
</gene>
<evidence type="ECO:0000256" key="5">
    <source>
        <dbReference type="ARBA" id="ARBA00023027"/>
    </source>
</evidence>
<dbReference type="InterPro" id="IPR013154">
    <property type="entry name" value="ADH-like_N"/>
</dbReference>
<evidence type="ECO:0000256" key="1">
    <source>
        <dbReference type="ARBA" id="ARBA00001947"/>
    </source>
</evidence>
<dbReference type="Pfam" id="PF08240">
    <property type="entry name" value="ADH_N"/>
    <property type="match status" value="1"/>
</dbReference>
<keyword evidence="4" id="KW-0560">Oxidoreductase</keyword>
<evidence type="ECO:0000256" key="4">
    <source>
        <dbReference type="ARBA" id="ARBA00023002"/>
    </source>
</evidence>
<keyword evidence="3" id="KW-0862">Zinc</keyword>
<dbReference type="SUPFAM" id="SSF50129">
    <property type="entry name" value="GroES-like"/>
    <property type="match status" value="1"/>
</dbReference>
<dbReference type="InterPro" id="IPR011032">
    <property type="entry name" value="GroES-like_sf"/>
</dbReference>
<dbReference type="GO" id="GO:0004022">
    <property type="term" value="F:alcohol dehydrogenase (NAD+) activity"/>
    <property type="evidence" value="ECO:0007669"/>
    <property type="project" value="TreeGrafter"/>
</dbReference>
<evidence type="ECO:0000259" key="6">
    <source>
        <dbReference type="Pfam" id="PF08240"/>
    </source>
</evidence>
<reference evidence="7 8" key="1">
    <citation type="journal article" date="2017" name="Genome Biol. Evol.">
        <title>Phytophthora megakarya and P. palmivora, closely related causal agents of cacao black pod rot, underwent increases in genome sizes and gene numbers by different mechanisms.</title>
        <authorList>
            <person name="Ali S.S."/>
            <person name="Shao J."/>
            <person name="Lary D.J."/>
            <person name="Kronmiller B."/>
            <person name="Shen D."/>
            <person name="Strem M.D."/>
            <person name="Amoako-Attah I."/>
            <person name="Akrofi A.Y."/>
            <person name="Begoude B.A."/>
            <person name="Ten Hoopen G.M."/>
            <person name="Coulibaly K."/>
            <person name="Kebe B.I."/>
            <person name="Melnick R.L."/>
            <person name="Guiltinan M.J."/>
            <person name="Tyler B.M."/>
            <person name="Meinhardt L.W."/>
            <person name="Bailey B.A."/>
        </authorList>
    </citation>
    <scope>NUCLEOTIDE SEQUENCE [LARGE SCALE GENOMIC DNA]</scope>
    <source>
        <strain evidence="8">sbr112.9</strain>
    </source>
</reference>
<name>A0A2P4XV34_9STRA</name>
<evidence type="ECO:0000313" key="7">
    <source>
        <dbReference type="EMBL" id="POM69423.1"/>
    </source>
</evidence>
<dbReference type="PANTHER" id="PTHR42940">
    <property type="entry name" value="ALCOHOL DEHYDROGENASE 1-RELATED"/>
    <property type="match status" value="1"/>
</dbReference>
<evidence type="ECO:0000256" key="2">
    <source>
        <dbReference type="ARBA" id="ARBA00022723"/>
    </source>
</evidence>
<organism evidence="7 8">
    <name type="scientific">Phytophthora palmivora</name>
    <dbReference type="NCBI Taxonomy" id="4796"/>
    <lineage>
        <taxon>Eukaryota</taxon>
        <taxon>Sar</taxon>
        <taxon>Stramenopiles</taxon>
        <taxon>Oomycota</taxon>
        <taxon>Peronosporomycetes</taxon>
        <taxon>Peronosporales</taxon>
        <taxon>Peronosporaceae</taxon>
        <taxon>Phytophthora</taxon>
    </lineage>
</organism>
<dbReference type="Proteomes" id="UP000237271">
    <property type="component" value="Unassembled WGS sequence"/>
</dbReference>
<dbReference type="Gene3D" id="3.40.50.720">
    <property type="entry name" value="NAD(P)-binding Rossmann-like Domain"/>
    <property type="match status" value="1"/>
</dbReference>
<dbReference type="PANTHER" id="PTHR42940:SF3">
    <property type="entry name" value="ALCOHOL DEHYDROGENASE 1-RELATED"/>
    <property type="match status" value="1"/>
</dbReference>
<dbReference type="AlphaFoldDB" id="A0A2P4XV34"/>
<dbReference type="GO" id="GO:0046872">
    <property type="term" value="F:metal ion binding"/>
    <property type="evidence" value="ECO:0007669"/>
    <property type="project" value="UniProtKB-KW"/>
</dbReference>
<dbReference type="OrthoDB" id="3941538at2759"/>
<keyword evidence="5" id="KW-0520">NAD</keyword>
<sequence>MANTVRRFFSTEYRGDGLYDPSNEEDERKANETKKQRFTAAKKARKSCCLRKSYPLNRINSLRKPSILNSRDAPLQVRKDWPVTQQKDLKHGEVLVRLAYSGVCHSELHVWMGDWPLNIKVPLVGGHAGAGYVGAIGDYSYIHLKIGDPVGVKWLATSCEDCLTSSLGWTLTCTDLFTVDGSFQQWCMLFANYVNPIPTDLPMPPQLRFFVLALKEIGRQCGDCVVISGDDGGLGHRSCQYTRAIDNRVIAIDSVMTNARSLLRTASRTSLISRRTMCRRRCSRLLKVAALTRQSWSL</sequence>
<dbReference type="GO" id="GO:0005737">
    <property type="term" value="C:cytoplasm"/>
    <property type="evidence" value="ECO:0007669"/>
    <property type="project" value="TreeGrafter"/>
</dbReference>
<comment type="caution">
    <text evidence="7">The sequence shown here is derived from an EMBL/GenBank/DDBJ whole genome shotgun (WGS) entry which is preliminary data.</text>
</comment>
<feature type="domain" description="Alcohol dehydrogenase-like N-terminal" evidence="6">
    <location>
        <begin position="91"/>
        <end position="198"/>
    </location>
</feature>
<keyword evidence="8" id="KW-1185">Reference proteome</keyword>
<dbReference type="EMBL" id="NCKW01007869">
    <property type="protein sequence ID" value="POM69423.1"/>
    <property type="molecule type" value="Genomic_DNA"/>
</dbReference>
<comment type="cofactor">
    <cofactor evidence="1">
        <name>Zn(2+)</name>
        <dbReference type="ChEBI" id="CHEBI:29105"/>
    </cofactor>
</comment>
<evidence type="ECO:0000313" key="8">
    <source>
        <dbReference type="Proteomes" id="UP000237271"/>
    </source>
</evidence>
<evidence type="ECO:0000256" key="3">
    <source>
        <dbReference type="ARBA" id="ARBA00022833"/>
    </source>
</evidence>